<sequence length="104" mass="11562">MITLEIRIHFTFRRALECVAIFENFNTHRGGEGAGGGKGRRVGASKDTSSNMNRRCRDADAEGEIFFPSKPSIAASPKSRALERYEISARDACDERVRSCPLKL</sequence>
<keyword evidence="3" id="KW-1185">Reference proteome</keyword>
<dbReference type="Proteomes" id="UP000299102">
    <property type="component" value="Unassembled WGS sequence"/>
</dbReference>
<name>A0A4C1XSD7_EUMVA</name>
<gene>
    <name evidence="2" type="ORF">EVAR_45883_1</name>
</gene>
<accession>A0A4C1XSD7</accession>
<comment type="caution">
    <text evidence="2">The sequence shown here is derived from an EMBL/GenBank/DDBJ whole genome shotgun (WGS) entry which is preliminary data.</text>
</comment>
<evidence type="ECO:0000256" key="1">
    <source>
        <dbReference type="SAM" id="MobiDB-lite"/>
    </source>
</evidence>
<protein>
    <submittedName>
        <fullName evidence="2">Uncharacterized protein</fullName>
    </submittedName>
</protein>
<feature type="region of interest" description="Disordered" evidence="1">
    <location>
        <begin position="27"/>
        <end position="54"/>
    </location>
</feature>
<organism evidence="2 3">
    <name type="scientific">Eumeta variegata</name>
    <name type="common">Bagworm moth</name>
    <name type="synonym">Eumeta japonica</name>
    <dbReference type="NCBI Taxonomy" id="151549"/>
    <lineage>
        <taxon>Eukaryota</taxon>
        <taxon>Metazoa</taxon>
        <taxon>Ecdysozoa</taxon>
        <taxon>Arthropoda</taxon>
        <taxon>Hexapoda</taxon>
        <taxon>Insecta</taxon>
        <taxon>Pterygota</taxon>
        <taxon>Neoptera</taxon>
        <taxon>Endopterygota</taxon>
        <taxon>Lepidoptera</taxon>
        <taxon>Glossata</taxon>
        <taxon>Ditrysia</taxon>
        <taxon>Tineoidea</taxon>
        <taxon>Psychidae</taxon>
        <taxon>Oiketicinae</taxon>
        <taxon>Eumeta</taxon>
    </lineage>
</organism>
<dbReference type="EMBL" id="BGZK01000944">
    <property type="protein sequence ID" value="GBP65963.1"/>
    <property type="molecule type" value="Genomic_DNA"/>
</dbReference>
<proteinExistence type="predicted"/>
<dbReference type="AlphaFoldDB" id="A0A4C1XSD7"/>
<reference evidence="2 3" key="1">
    <citation type="journal article" date="2019" name="Commun. Biol.">
        <title>The bagworm genome reveals a unique fibroin gene that provides high tensile strength.</title>
        <authorList>
            <person name="Kono N."/>
            <person name="Nakamura H."/>
            <person name="Ohtoshi R."/>
            <person name="Tomita M."/>
            <person name="Numata K."/>
            <person name="Arakawa K."/>
        </authorList>
    </citation>
    <scope>NUCLEOTIDE SEQUENCE [LARGE SCALE GENOMIC DNA]</scope>
</reference>
<evidence type="ECO:0000313" key="3">
    <source>
        <dbReference type="Proteomes" id="UP000299102"/>
    </source>
</evidence>
<evidence type="ECO:0000313" key="2">
    <source>
        <dbReference type="EMBL" id="GBP65963.1"/>
    </source>
</evidence>